<dbReference type="AlphaFoldDB" id="A0AA86NDG7"/>
<dbReference type="Gene3D" id="3.40.30.10">
    <property type="entry name" value="Glutaredoxin"/>
    <property type="match status" value="1"/>
</dbReference>
<keyword evidence="1" id="KW-0472">Membrane</keyword>
<dbReference type="EMBL" id="CAXDID020000320">
    <property type="protein sequence ID" value="CAL6076613.1"/>
    <property type="molecule type" value="Genomic_DNA"/>
</dbReference>
<sequence>MLQVIVFAETIAFNNENQQQLLNSQRYFIFWQNNKCQLCADKLQQLEQFMSDKNETIVSVNCDDNKQFCDDTGVAGFPGVAVMRLNQVVAQIDFKSLHQLTQFYADTLKKFIDESNTFETMSDALTAYADNDFYILIRGKKYVQQAQFFEATIQVAYVPSPKKSQLFLIYKQLKLEYDPKLFESVVDFVFYFGSPWFRKYNIENISSSPNANNISMYVFLREVNHLQDIKMLTVFFEALQLNQIRISNESVYADLMQLSSFKFGYVDTQENVNLIDPFHFTRHMRGPTFVNVFHSQNCYLFRQTNPNLNHSQIQFVVNKNGSGVISADFYIPGIVDELVSFIQQVNNAGSCIPMQKGTDIEGDGYIPLKDGMITLILRLIDEIVFDFGNKTWDLRLIYIAGSLVVLMVGIVAIGLKLN</sequence>
<dbReference type="Proteomes" id="UP001642409">
    <property type="component" value="Unassembled WGS sequence"/>
</dbReference>
<accession>A0AA86NDG7</accession>
<evidence type="ECO:0000313" key="3">
    <source>
        <dbReference type="EMBL" id="CAL6076613.1"/>
    </source>
</evidence>
<feature type="transmembrane region" description="Helical" evidence="1">
    <location>
        <begin position="396"/>
        <end position="415"/>
    </location>
</feature>
<evidence type="ECO:0000313" key="2">
    <source>
        <dbReference type="EMBL" id="CAI9917495.1"/>
    </source>
</evidence>
<comment type="caution">
    <text evidence="2">The sequence shown here is derived from an EMBL/GenBank/DDBJ whole genome shotgun (WGS) entry which is preliminary data.</text>
</comment>
<dbReference type="InterPro" id="IPR036249">
    <property type="entry name" value="Thioredoxin-like_sf"/>
</dbReference>
<keyword evidence="4" id="KW-1185">Reference proteome</keyword>
<gene>
    <name evidence="2" type="ORF">HINF_LOCUS5140</name>
    <name evidence="3" type="ORF">HINF_LOCUS57775</name>
</gene>
<evidence type="ECO:0000313" key="4">
    <source>
        <dbReference type="Proteomes" id="UP001642409"/>
    </source>
</evidence>
<dbReference type="EMBL" id="CATOUU010000132">
    <property type="protein sequence ID" value="CAI9917495.1"/>
    <property type="molecule type" value="Genomic_DNA"/>
</dbReference>
<keyword evidence="1" id="KW-1133">Transmembrane helix</keyword>
<evidence type="ECO:0000256" key="1">
    <source>
        <dbReference type="SAM" id="Phobius"/>
    </source>
</evidence>
<name>A0AA86NDG7_9EUKA</name>
<dbReference type="SUPFAM" id="SSF52833">
    <property type="entry name" value="Thioredoxin-like"/>
    <property type="match status" value="1"/>
</dbReference>
<organism evidence="2">
    <name type="scientific">Hexamita inflata</name>
    <dbReference type="NCBI Taxonomy" id="28002"/>
    <lineage>
        <taxon>Eukaryota</taxon>
        <taxon>Metamonada</taxon>
        <taxon>Diplomonadida</taxon>
        <taxon>Hexamitidae</taxon>
        <taxon>Hexamitinae</taxon>
        <taxon>Hexamita</taxon>
    </lineage>
</organism>
<protein>
    <submittedName>
        <fullName evidence="2">Thioredoxin-like superfamily</fullName>
    </submittedName>
    <submittedName>
        <fullName evidence="3">Thioredoxin-like_superfamily</fullName>
    </submittedName>
</protein>
<reference evidence="3 4" key="2">
    <citation type="submission" date="2024-07" db="EMBL/GenBank/DDBJ databases">
        <authorList>
            <person name="Akdeniz Z."/>
        </authorList>
    </citation>
    <scope>NUCLEOTIDE SEQUENCE [LARGE SCALE GENOMIC DNA]</scope>
</reference>
<reference evidence="2" key="1">
    <citation type="submission" date="2023-06" db="EMBL/GenBank/DDBJ databases">
        <authorList>
            <person name="Kurt Z."/>
        </authorList>
    </citation>
    <scope>NUCLEOTIDE SEQUENCE</scope>
</reference>
<keyword evidence="1" id="KW-0812">Transmembrane</keyword>
<proteinExistence type="predicted"/>